<accession>A0A7W4UPP1</accession>
<dbReference type="Proteomes" id="UP000545286">
    <property type="component" value="Unassembled WGS sequence"/>
</dbReference>
<dbReference type="InterPro" id="IPR000415">
    <property type="entry name" value="Nitroreductase-like"/>
</dbReference>
<organism evidence="1 2">
    <name type="scientific">Pseudoclavibacter helvolus</name>
    <dbReference type="NCBI Taxonomy" id="255205"/>
    <lineage>
        <taxon>Bacteria</taxon>
        <taxon>Bacillati</taxon>
        <taxon>Actinomycetota</taxon>
        <taxon>Actinomycetes</taxon>
        <taxon>Micrococcales</taxon>
        <taxon>Microbacteriaceae</taxon>
        <taxon>Pseudoclavibacter</taxon>
    </lineage>
</organism>
<comment type="caution">
    <text evidence="1">The sequence shown here is derived from an EMBL/GenBank/DDBJ whole genome shotgun (WGS) entry which is preliminary data.</text>
</comment>
<evidence type="ECO:0000313" key="2">
    <source>
        <dbReference type="Proteomes" id="UP000545286"/>
    </source>
</evidence>
<dbReference type="RefSeq" id="WP_183625326.1">
    <property type="nucleotide sequence ID" value="NZ_JACHWJ010000003.1"/>
</dbReference>
<evidence type="ECO:0000313" key="1">
    <source>
        <dbReference type="EMBL" id="MBB2958345.1"/>
    </source>
</evidence>
<gene>
    <name evidence="1" type="ORF">FHX72_002490</name>
</gene>
<keyword evidence="2" id="KW-1185">Reference proteome</keyword>
<reference evidence="1 2" key="1">
    <citation type="submission" date="2020-08" db="EMBL/GenBank/DDBJ databases">
        <title>Sequencing the genomes of 1000 actinobacteria strains.</title>
        <authorList>
            <person name="Klenk H.-P."/>
        </authorList>
    </citation>
    <scope>NUCLEOTIDE SEQUENCE [LARGE SCALE GENOMIC DNA]</scope>
    <source>
        <strain evidence="1 2">DSM 20419</strain>
    </source>
</reference>
<sequence>MTSIHTLNQIIADAASAPSAHNTQPWSPRMIGDGAAVELRVSRKRTLPASDPTGRDTLLGLGAWLEAFSVSAAAHDIAFEVELLPALADPEAIVHARSDEPVMRIQLCDSAGAAEIEGESASASQSDPDSSRRMLAARKTVRGGLEPAKGLVLELAGTLPEWLRLVPVDADDLRHFSSLGTADTLREPAVARELAHWLRLHPAHPRYDVDGLNNRVLGVPTVASRLVAPFTRNRRLREAAVRVVTPVGELWRRVLLEVPVSAAGEDAPAAATAFALVADTKLLELGSGADATRILDSPLGLPPERVLEAGRALMRLWLLATARGAAFSPASEVIDSSLAQGELHYRLGLSRRDVPLFVTRVGVSKDPNPPRAPRR</sequence>
<dbReference type="AlphaFoldDB" id="A0A7W4UPP1"/>
<dbReference type="SUPFAM" id="SSF55469">
    <property type="entry name" value="FMN-dependent nitroreductase-like"/>
    <property type="match status" value="1"/>
</dbReference>
<proteinExistence type="predicted"/>
<dbReference type="GO" id="GO:0016491">
    <property type="term" value="F:oxidoreductase activity"/>
    <property type="evidence" value="ECO:0007669"/>
    <property type="project" value="InterPro"/>
</dbReference>
<dbReference type="EMBL" id="JACHWJ010000003">
    <property type="protein sequence ID" value="MBB2958345.1"/>
    <property type="molecule type" value="Genomic_DNA"/>
</dbReference>
<dbReference type="Gene3D" id="3.40.109.10">
    <property type="entry name" value="NADH Oxidase"/>
    <property type="match status" value="1"/>
</dbReference>
<protein>
    <submittedName>
        <fullName evidence="1">Nitroreductase</fullName>
    </submittedName>
</protein>
<name>A0A7W4UPP1_9MICO</name>